<organism evidence="1 2">
    <name type="scientific">Rhodovarius crocodyli</name>
    <dbReference type="NCBI Taxonomy" id="1979269"/>
    <lineage>
        <taxon>Bacteria</taxon>
        <taxon>Pseudomonadati</taxon>
        <taxon>Pseudomonadota</taxon>
        <taxon>Alphaproteobacteria</taxon>
        <taxon>Acetobacterales</taxon>
        <taxon>Roseomonadaceae</taxon>
        <taxon>Rhodovarius</taxon>
    </lineage>
</organism>
<evidence type="ECO:0000313" key="2">
    <source>
        <dbReference type="Proteomes" id="UP000282957"/>
    </source>
</evidence>
<sequence length="144" mass="15632">MIDVRWGQAITFGSRGSAKTAAPAGLDFTEGDASWTTAEFCGFQFRLPASQRDVVGRLNISPYLLKDKVLRQEVWIFLNGLLASYNIVTAPAEISFTVPKPIVTARDVQLRLVIPTAAQPKALGVSADERRLGLLLREVAFAAG</sequence>
<dbReference type="RefSeq" id="WP_127787476.1">
    <property type="nucleotide sequence ID" value="NZ_SACL01000003.1"/>
</dbReference>
<comment type="caution">
    <text evidence="1">The sequence shown here is derived from an EMBL/GenBank/DDBJ whole genome shotgun (WGS) entry which is preliminary data.</text>
</comment>
<accession>A0A437MGQ0</accession>
<dbReference type="OrthoDB" id="8141049at2"/>
<proteinExistence type="predicted"/>
<name>A0A437MGQ0_9PROT</name>
<evidence type="ECO:0000313" key="1">
    <source>
        <dbReference type="EMBL" id="RVT96828.1"/>
    </source>
</evidence>
<gene>
    <name evidence="1" type="ORF">EOD42_10500</name>
</gene>
<dbReference type="AlphaFoldDB" id="A0A437MGQ0"/>
<protein>
    <submittedName>
        <fullName evidence="1">Uncharacterized protein</fullName>
    </submittedName>
</protein>
<reference evidence="1 2" key="1">
    <citation type="submission" date="2019-01" db="EMBL/GenBank/DDBJ databases">
        <authorList>
            <person name="Chen W.-M."/>
        </authorList>
    </citation>
    <scope>NUCLEOTIDE SEQUENCE [LARGE SCALE GENOMIC DNA]</scope>
    <source>
        <strain evidence="1 2">CCP-6</strain>
    </source>
</reference>
<keyword evidence="2" id="KW-1185">Reference proteome</keyword>
<dbReference type="EMBL" id="SACL01000003">
    <property type="protein sequence ID" value="RVT96828.1"/>
    <property type="molecule type" value="Genomic_DNA"/>
</dbReference>
<dbReference type="Proteomes" id="UP000282957">
    <property type="component" value="Unassembled WGS sequence"/>
</dbReference>